<dbReference type="AlphaFoldDB" id="A0A6A5X4D5"/>
<feature type="transmembrane region" description="Helical" evidence="2">
    <location>
        <begin position="175"/>
        <end position="197"/>
    </location>
</feature>
<feature type="signal peptide" evidence="3">
    <location>
        <begin position="1"/>
        <end position="21"/>
    </location>
</feature>
<gene>
    <name evidence="4" type="ORF">P154DRAFT_992</name>
</gene>
<keyword evidence="2" id="KW-0472">Membrane</keyword>
<keyword evidence="5" id="KW-1185">Reference proteome</keyword>
<feature type="compositionally biased region" description="Low complexity" evidence="1">
    <location>
        <begin position="102"/>
        <end position="119"/>
    </location>
</feature>
<dbReference type="EMBL" id="ML977556">
    <property type="protein sequence ID" value="KAF2007701.1"/>
    <property type="molecule type" value="Genomic_DNA"/>
</dbReference>
<evidence type="ECO:0000313" key="5">
    <source>
        <dbReference type="Proteomes" id="UP000799779"/>
    </source>
</evidence>
<accession>A0A6A5X4D5</accession>
<keyword evidence="3" id="KW-0732">Signal</keyword>
<proteinExistence type="predicted"/>
<name>A0A6A5X4D5_9PLEO</name>
<organism evidence="4 5">
    <name type="scientific">Amniculicola lignicola CBS 123094</name>
    <dbReference type="NCBI Taxonomy" id="1392246"/>
    <lineage>
        <taxon>Eukaryota</taxon>
        <taxon>Fungi</taxon>
        <taxon>Dikarya</taxon>
        <taxon>Ascomycota</taxon>
        <taxon>Pezizomycotina</taxon>
        <taxon>Dothideomycetes</taxon>
        <taxon>Pleosporomycetidae</taxon>
        <taxon>Pleosporales</taxon>
        <taxon>Amniculicolaceae</taxon>
        <taxon>Amniculicola</taxon>
    </lineage>
</organism>
<protein>
    <submittedName>
        <fullName evidence="4">Uncharacterized protein</fullName>
    </submittedName>
</protein>
<feature type="region of interest" description="Disordered" evidence="1">
    <location>
        <begin position="90"/>
        <end position="128"/>
    </location>
</feature>
<evidence type="ECO:0000256" key="2">
    <source>
        <dbReference type="SAM" id="Phobius"/>
    </source>
</evidence>
<evidence type="ECO:0000256" key="3">
    <source>
        <dbReference type="SAM" id="SignalP"/>
    </source>
</evidence>
<dbReference type="Proteomes" id="UP000799779">
    <property type="component" value="Unassembled WGS sequence"/>
</dbReference>
<evidence type="ECO:0000256" key="1">
    <source>
        <dbReference type="SAM" id="MobiDB-lite"/>
    </source>
</evidence>
<keyword evidence="2" id="KW-0812">Transmembrane</keyword>
<evidence type="ECO:0000313" key="4">
    <source>
        <dbReference type="EMBL" id="KAF2007701.1"/>
    </source>
</evidence>
<feature type="chain" id="PRO_5025644847" evidence="3">
    <location>
        <begin position="22"/>
        <end position="312"/>
    </location>
</feature>
<sequence>MNPLDLLVVWLLFVCGAFSRAEVLTFVTGQRNPSPTLALNVDKTVSTAFTNASPTNSLLALAPEPLSTGPQSPPLSLVLTGVPHGLAPPTLTAPLESSAARSPSTLHPTQTTPTHVPTQAASTPNPTVVRPSATLTTVIVKGKPNFNVTLVINFPAPTNDPESVKARLATSTVSYASYALFAYSFFSGVALVALWAIGWIDMGLNVCIPSPAPPDPVISPILGCRPMLIFPQPTNKMPGLRAHPRRHVQVPVLVPVVASLPVIRPVSSPESVDTLLGGIEEEDRIVRATRSEMELERRYTLLESQMTRLGMI</sequence>
<keyword evidence="2" id="KW-1133">Transmembrane helix</keyword>
<reference evidence="4" key="1">
    <citation type="journal article" date="2020" name="Stud. Mycol.">
        <title>101 Dothideomycetes genomes: a test case for predicting lifestyles and emergence of pathogens.</title>
        <authorList>
            <person name="Haridas S."/>
            <person name="Albert R."/>
            <person name="Binder M."/>
            <person name="Bloem J."/>
            <person name="Labutti K."/>
            <person name="Salamov A."/>
            <person name="Andreopoulos B."/>
            <person name="Baker S."/>
            <person name="Barry K."/>
            <person name="Bills G."/>
            <person name="Bluhm B."/>
            <person name="Cannon C."/>
            <person name="Castanera R."/>
            <person name="Culley D."/>
            <person name="Daum C."/>
            <person name="Ezra D."/>
            <person name="Gonzalez J."/>
            <person name="Henrissat B."/>
            <person name="Kuo A."/>
            <person name="Liang C."/>
            <person name="Lipzen A."/>
            <person name="Lutzoni F."/>
            <person name="Magnuson J."/>
            <person name="Mondo S."/>
            <person name="Nolan M."/>
            <person name="Ohm R."/>
            <person name="Pangilinan J."/>
            <person name="Park H.-J."/>
            <person name="Ramirez L."/>
            <person name="Alfaro M."/>
            <person name="Sun H."/>
            <person name="Tritt A."/>
            <person name="Yoshinaga Y."/>
            <person name="Zwiers L.-H."/>
            <person name="Turgeon B."/>
            <person name="Goodwin S."/>
            <person name="Spatafora J."/>
            <person name="Crous P."/>
            <person name="Grigoriev I."/>
        </authorList>
    </citation>
    <scope>NUCLEOTIDE SEQUENCE</scope>
    <source>
        <strain evidence="4">CBS 123094</strain>
    </source>
</reference>